<organism evidence="1 2">
    <name type="scientific">Petromyces alliaceus</name>
    <name type="common">Aspergillus alliaceus</name>
    <dbReference type="NCBI Taxonomy" id="209559"/>
    <lineage>
        <taxon>Eukaryota</taxon>
        <taxon>Fungi</taxon>
        <taxon>Dikarya</taxon>
        <taxon>Ascomycota</taxon>
        <taxon>Pezizomycotina</taxon>
        <taxon>Eurotiomycetes</taxon>
        <taxon>Eurotiomycetidae</taxon>
        <taxon>Eurotiales</taxon>
        <taxon>Aspergillaceae</taxon>
        <taxon>Aspergillus</taxon>
        <taxon>Aspergillus subgen. Circumdati</taxon>
    </lineage>
</organism>
<accession>A0A8H6E9D0</accession>
<reference evidence="1 2" key="1">
    <citation type="submission" date="2019-04" db="EMBL/GenBank/DDBJ databases">
        <title>Aspergillus burnettii sp. nov., novel species from soil in southeast Queensland.</title>
        <authorList>
            <person name="Gilchrist C.L.M."/>
            <person name="Pitt J.I."/>
            <person name="Lange L."/>
            <person name="Lacey H.J."/>
            <person name="Vuong D."/>
            <person name="Midgley D.J."/>
            <person name="Greenfield P."/>
            <person name="Bradbury M."/>
            <person name="Lacey E."/>
            <person name="Busk P.K."/>
            <person name="Pilgaard B."/>
            <person name="Chooi Y.H."/>
            <person name="Piggott A.M."/>
        </authorList>
    </citation>
    <scope>NUCLEOTIDE SEQUENCE [LARGE SCALE GENOMIC DNA]</scope>
    <source>
        <strain evidence="1 2">FRR 5400</strain>
    </source>
</reference>
<protein>
    <submittedName>
        <fullName evidence="1">Uncharacterized protein</fullName>
    </submittedName>
</protein>
<dbReference type="AlphaFoldDB" id="A0A8H6E9D0"/>
<keyword evidence="2" id="KW-1185">Reference proteome</keyword>
<comment type="caution">
    <text evidence="1">The sequence shown here is derived from an EMBL/GenBank/DDBJ whole genome shotgun (WGS) entry which is preliminary data.</text>
</comment>
<proteinExistence type="predicted"/>
<evidence type="ECO:0000313" key="2">
    <source>
        <dbReference type="Proteomes" id="UP000541154"/>
    </source>
</evidence>
<dbReference type="EMBL" id="SPNV01000051">
    <property type="protein sequence ID" value="KAF5863448.1"/>
    <property type="molecule type" value="Genomic_DNA"/>
</dbReference>
<sequence>MAAESYGFTAKEVLNRGKSKIAPFHDDVRASERVYNDMVSGAPQTTAIAPFLCHLPPPAANGYAIAFCVL</sequence>
<evidence type="ECO:0000313" key="1">
    <source>
        <dbReference type="EMBL" id="KAF5863448.1"/>
    </source>
</evidence>
<gene>
    <name evidence="1" type="ORF">ETB97_010079</name>
</gene>
<name>A0A8H6E9D0_PETAA</name>
<dbReference type="Proteomes" id="UP000541154">
    <property type="component" value="Unassembled WGS sequence"/>
</dbReference>